<feature type="domain" description="N-acetyltransferase" evidence="1">
    <location>
        <begin position="104"/>
        <end position="244"/>
    </location>
</feature>
<reference evidence="3" key="1">
    <citation type="journal article" date="2019" name="Int. J. Syst. Evol. Microbiol.">
        <title>The Global Catalogue of Microorganisms (GCM) 10K type strain sequencing project: providing services to taxonomists for standard genome sequencing and annotation.</title>
        <authorList>
            <consortium name="The Broad Institute Genomics Platform"/>
            <consortium name="The Broad Institute Genome Sequencing Center for Infectious Disease"/>
            <person name="Wu L."/>
            <person name="Ma J."/>
        </authorList>
    </citation>
    <scope>NUCLEOTIDE SEQUENCE [LARGE SCALE GENOMIC DNA]</scope>
    <source>
        <strain evidence="3">NBRC 110044</strain>
    </source>
</reference>
<name>A0ABQ5YFS9_9NEIS</name>
<organism evidence="2 3">
    <name type="scientific">Chitinimonas prasina</name>
    <dbReference type="NCBI Taxonomy" id="1434937"/>
    <lineage>
        <taxon>Bacteria</taxon>
        <taxon>Pseudomonadati</taxon>
        <taxon>Pseudomonadota</taxon>
        <taxon>Betaproteobacteria</taxon>
        <taxon>Neisseriales</taxon>
        <taxon>Chitinibacteraceae</taxon>
        <taxon>Chitinimonas</taxon>
    </lineage>
</organism>
<dbReference type="Pfam" id="PF00583">
    <property type="entry name" value="Acetyltransf_1"/>
    <property type="match status" value="1"/>
</dbReference>
<sequence length="244" mass="26597">MSLFSNEIENFWRAAFLGGEIRCREGKLTLAVNPALSEDRRVMLLATADGHTSAVMTPALADQLDLGSGQGLTEQVLRQKLRDGQVALHGADYVFYFSEAAKRVLLEEAPVHTLRQLTAADEAVFAEFQMAASEQDLDDAYVELDHWLVFGAFEGERLVCAASMYPWEGQKLADMGVLTLASSRGKGHASRVVRAISRHACGLGYQPQYRCQVDNQVSAALAKAAGLSQFGTWEVISPDSAESL</sequence>
<gene>
    <name evidence="2" type="ORF">GCM10007907_09950</name>
</gene>
<evidence type="ECO:0000313" key="3">
    <source>
        <dbReference type="Proteomes" id="UP001156706"/>
    </source>
</evidence>
<dbReference type="InterPro" id="IPR016181">
    <property type="entry name" value="Acyl_CoA_acyltransferase"/>
</dbReference>
<evidence type="ECO:0000259" key="1">
    <source>
        <dbReference type="PROSITE" id="PS51186"/>
    </source>
</evidence>
<dbReference type="EMBL" id="BSOG01000001">
    <property type="protein sequence ID" value="GLR12205.1"/>
    <property type="molecule type" value="Genomic_DNA"/>
</dbReference>
<protein>
    <submittedName>
        <fullName evidence="2">Acetyltransferase</fullName>
    </submittedName>
</protein>
<dbReference type="SUPFAM" id="SSF55729">
    <property type="entry name" value="Acyl-CoA N-acyltransferases (Nat)"/>
    <property type="match status" value="1"/>
</dbReference>
<dbReference type="PROSITE" id="PS51186">
    <property type="entry name" value="GNAT"/>
    <property type="match status" value="1"/>
</dbReference>
<keyword evidence="3" id="KW-1185">Reference proteome</keyword>
<evidence type="ECO:0000313" key="2">
    <source>
        <dbReference type="EMBL" id="GLR12205.1"/>
    </source>
</evidence>
<proteinExistence type="predicted"/>
<accession>A0ABQ5YFS9</accession>
<dbReference type="Proteomes" id="UP001156706">
    <property type="component" value="Unassembled WGS sequence"/>
</dbReference>
<dbReference type="InterPro" id="IPR000182">
    <property type="entry name" value="GNAT_dom"/>
</dbReference>
<comment type="caution">
    <text evidence="2">The sequence shown here is derived from an EMBL/GenBank/DDBJ whole genome shotgun (WGS) entry which is preliminary data.</text>
</comment>
<dbReference type="Gene3D" id="3.40.630.30">
    <property type="match status" value="1"/>
</dbReference>